<evidence type="ECO:0000313" key="2">
    <source>
        <dbReference type="EMBL" id="GKS81303.1"/>
    </source>
</evidence>
<name>A0ABQ5JHX7_9LACO</name>
<evidence type="ECO:0000313" key="3">
    <source>
        <dbReference type="Proteomes" id="UP001055149"/>
    </source>
</evidence>
<proteinExistence type="predicted"/>
<feature type="transmembrane region" description="Helical" evidence="1">
    <location>
        <begin position="206"/>
        <end position="225"/>
    </location>
</feature>
<reference evidence="2" key="1">
    <citation type="journal article" date="2022" name="Int. J. Syst. Evol. Microbiol.">
        <title>A novel species of lactic acid bacteria, Ligilactobacillus pabuli sp. nov., isolated from alfalfa silage.</title>
        <authorList>
            <person name="Tohno M."/>
            <person name="Tanizawa Y."/>
            <person name="Sawada H."/>
            <person name="Sakamoto M."/>
            <person name="Ohkuma M."/>
            <person name="Kobayashi H."/>
        </authorList>
    </citation>
    <scope>NUCLEOTIDE SEQUENCE</scope>
    <source>
        <strain evidence="2">AF129</strain>
    </source>
</reference>
<gene>
    <name evidence="2" type="ORF">LPAF129_09890</name>
</gene>
<keyword evidence="3" id="KW-1185">Reference proteome</keyword>
<evidence type="ECO:0000256" key="1">
    <source>
        <dbReference type="SAM" id="Phobius"/>
    </source>
</evidence>
<accession>A0ABQ5JHX7</accession>
<dbReference type="Proteomes" id="UP001055149">
    <property type="component" value="Unassembled WGS sequence"/>
</dbReference>
<keyword evidence="1" id="KW-0472">Membrane</keyword>
<dbReference type="RefSeq" id="WP_244055059.1">
    <property type="nucleotide sequence ID" value="NZ_BQXH01000007.1"/>
</dbReference>
<feature type="transmembrane region" description="Helical" evidence="1">
    <location>
        <begin position="237"/>
        <end position="257"/>
    </location>
</feature>
<organism evidence="2 3">
    <name type="scientific">Ligilactobacillus pabuli</name>
    <dbReference type="NCBI Taxonomy" id="2886039"/>
    <lineage>
        <taxon>Bacteria</taxon>
        <taxon>Bacillati</taxon>
        <taxon>Bacillota</taxon>
        <taxon>Bacilli</taxon>
        <taxon>Lactobacillales</taxon>
        <taxon>Lactobacillaceae</taxon>
        <taxon>Ligilactobacillus</taxon>
    </lineage>
</organism>
<dbReference type="EMBL" id="BQXH01000007">
    <property type="protein sequence ID" value="GKS81303.1"/>
    <property type="molecule type" value="Genomic_DNA"/>
</dbReference>
<evidence type="ECO:0008006" key="4">
    <source>
        <dbReference type="Google" id="ProtNLM"/>
    </source>
</evidence>
<keyword evidence="1" id="KW-0812">Transmembrane</keyword>
<sequence length="276" mass="30764">MAHLALLIPCLHEEPAIGHLVRDCWSVTSGIKQTEIYFYTINNAHQTLTAAKAAGAITKITATSTTPDQLVGQMLTEIDADCYIILSPAVAPAQIALIPALLTLVTRHQLACAYPAIALGKLTHQFWPQISQGTWALSRSLVKLWTNQAATRDLGLELRFLARENQLELASLPAGLPSQMHVRPPARRQILRQLWSLHRRYHPYRFFRLLALLCLVMAASVFFPTVLCKQAFNGPLPLLNCSSLLSLAALSLAYGVWQEIHQRHRWGQNNLIANKK</sequence>
<protein>
    <recommendedName>
        <fullName evidence="4">Glycosyltransferase</fullName>
    </recommendedName>
</protein>
<keyword evidence="1" id="KW-1133">Transmembrane helix</keyword>
<comment type="caution">
    <text evidence="2">The sequence shown here is derived from an EMBL/GenBank/DDBJ whole genome shotgun (WGS) entry which is preliminary data.</text>
</comment>